<feature type="active site" description="Proton donor/acceptor" evidence="1">
    <location>
        <position position="109"/>
    </location>
</feature>
<dbReference type="AlphaFoldDB" id="A0A0F7FZP5"/>
<evidence type="ECO:0000256" key="1">
    <source>
        <dbReference type="PIRSR" id="PIRSR613078-1"/>
    </source>
</evidence>
<dbReference type="InterPro" id="IPR050275">
    <property type="entry name" value="PGM_Phosphatase"/>
</dbReference>
<name>A0A0F7FZP5_9ACTN</name>
<dbReference type="SMART" id="SM00855">
    <property type="entry name" value="PGAM"/>
    <property type="match status" value="1"/>
</dbReference>
<gene>
    <name evidence="3" type="ORF">SXIM_49240</name>
</gene>
<dbReference type="Proteomes" id="UP000034034">
    <property type="component" value="Chromosome"/>
</dbReference>
<dbReference type="STRING" id="408015.SXIM_49240"/>
<dbReference type="KEGG" id="sxi:SXIM_49240"/>
<dbReference type="Gene3D" id="3.40.50.1240">
    <property type="entry name" value="Phosphoglycerate mutase-like"/>
    <property type="match status" value="1"/>
</dbReference>
<evidence type="ECO:0000313" key="4">
    <source>
        <dbReference type="Proteomes" id="UP000034034"/>
    </source>
</evidence>
<protein>
    <submittedName>
        <fullName evidence="3">Phosphoglycerate mutase</fullName>
    </submittedName>
</protein>
<reference evidence="3" key="1">
    <citation type="submission" date="2019-08" db="EMBL/GenBank/DDBJ databases">
        <title>Complete genome sequence of a mangrove-derived Streptomyces xiamenensis.</title>
        <authorList>
            <person name="Xu J."/>
        </authorList>
    </citation>
    <scope>NUCLEOTIDE SEQUENCE</scope>
    <source>
        <strain evidence="3">318</strain>
    </source>
</reference>
<dbReference type="EMBL" id="CP009922">
    <property type="protein sequence ID" value="AKG46308.1"/>
    <property type="molecule type" value="Genomic_DNA"/>
</dbReference>
<sequence length="229" mass="23911">MKAAAPVTGCAVPRRAGVAVTAGAPPRGRLLLVRHAQTVWHRENRYAGARTDPALTEAGERQTAALAVAGVGEGVEVVVSSPLGRAVRTATPAAEAVGTSVEREPGLREADFGTLEGRTRQEADPELVARFVADPVAHPFPGAEPPAEAAARAAGALRSVHARHPGRTVLVVAHSTILRLALCELIGLPLSHYRRIFPRVENVAFTEIALPADPTGPAALLCLNRTVPS</sequence>
<dbReference type="GO" id="GO:0005737">
    <property type="term" value="C:cytoplasm"/>
    <property type="evidence" value="ECO:0007669"/>
    <property type="project" value="TreeGrafter"/>
</dbReference>
<feature type="binding site" evidence="2">
    <location>
        <position position="85"/>
    </location>
    <ligand>
        <name>substrate</name>
    </ligand>
</feature>
<dbReference type="InterPro" id="IPR013078">
    <property type="entry name" value="His_Pase_superF_clade-1"/>
</dbReference>
<feature type="active site" description="Tele-phosphohistidine intermediate" evidence="1">
    <location>
        <position position="35"/>
    </location>
</feature>
<dbReference type="PANTHER" id="PTHR48100">
    <property type="entry name" value="BROAD-SPECIFICITY PHOSPHATASE YOR283W-RELATED"/>
    <property type="match status" value="1"/>
</dbReference>
<accession>A0A0F7FZP5</accession>
<evidence type="ECO:0000256" key="2">
    <source>
        <dbReference type="PIRSR" id="PIRSR613078-2"/>
    </source>
</evidence>
<dbReference type="CDD" id="cd07067">
    <property type="entry name" value="HP_PGM_like"/>
    <property type="match status" value="1"/>
</dbReference>
<keyword evidence="4" id="KW-1185">Reference proteome</keyword>
<dbReference type="PATRIC" id="fig|408015.6.peg.4986"/>
<dbReference type="SUPFAM" id="SSF53254">
    <property type="entry name" value="Phosphoglycerate mutase-like"/>
    <property type="match status" value="1"/>
</dbReference>
<dbReference type="InterPro" id="IPR029033">
    <property type="entry name" value="His_PPase_superfam"/>
</dbReference>
<evidence type="ECO:0000313" key="3">
    <source>
        <dbReference type="EMBL" id="AKG46308.1"/>
    </source>
</evidence>
<dbReference type="GO" id="GO:0016791">
    <property type="term" value="F:phosphatase activity"/>
    <property type="evidence" value="ECO:0007669"/>
    <property type="project" value="TreeGrafter"/>
</dbReference>
<proteinExistence type="predicted"/>
<dbReference type="RefSeq" id="WP_342783633.1">
    <property type="nucleotide sequence ID" value="NZ_CP009922.3"/>
</dbReference>
<organism evidence="3 4">
    <name type="scientific">Streptomyces xiamenensis</name>
    <dbReference type="NCBI Taxonomy" id="408015"/>
    <lineage>
        <taxon>Bacteria</taxon>
        <taxon>Bacillati</taxon>
        <taxon>Actinomycetota</taxon>
        <taxon>Actinomycetes</taxon>
        <taxon>Kitasatosporales</taxon>
        <taxon>Streptomycetaceae</taxon>
        <taxon>Streptomyces</taxon>
    </lineage>
</organism>
<dbReference type="PANTHER" id="PTHR48100:SF1">
    <property type="entry name" value="HISTIDINE PHOSPHATASE FAMILY PROTEIN-RELATED"/>
    <property type="match status" value="1"/>
</dbReference>
<dbReference type="HOGENOM" id="CLU_033323_8_4_11"/>
<dbReference type="Pfam" id="PF00300">
    <property type="entry name" value="His_Phos_1"/>
    <property type="match status" value="1"/>
</dbReference>